<dbReference type="AlphaFoldDB" id="A0A4Q4ZAI8"/>
<dbReference type="PANTHER" id="PTHR11102">
    <property type="entry name" value="SEL-1-LIKE PROTEIN"/>
    <property type="match status" value="1"/>
</dbReference>
<dbReference type="NCBIfam" id="NF041770">
    <property type="entry name" value="CFI_box_CTERM"/>
    <property type="match status" value="1"/>
</dbReference>
<dbReference type="SUPFAM" id="SSF81901">
    <property type="entry name" value="HCP-like"/>
    <property type="match status" value="1"/>
</dbReference>
<reference evidence="1 2" key="1">
    <citation type="submission" date="2019-01" db="EMBL/GenBank/DDBJ databases">
        <title>Nocardioides guangzhouensis sp. nov., an actinobacterium isolated from soil.</title>
        <authorList>
            <person name="Fu Y."/>
            <person name="Cai Y."/>
            <person name="Lin Z."/>
            <person name="Chen P."/>
        </authorList>
    </citation>
    <scope>NUCLEOTIDE SEQUENCE [LARGE SCALE GENOMIC DNA]</scope>
    <source>
        <strain evidence="1 2">130</strain>
    </source>
</reference>
<dbReference type="Gene3D" id="1.25.40.10">
    <property type="entry name" value="Tetratricopeptide repeat domain"/>
    <property type="match status" value="1"/>
</dbReference>
<organism evidence="1 2">
    <name type="scientific">Nocardioides guangzhouensis</name>
    <dbReference type="NCBI Taxonomy" id="2497878"/>
    <lineage>
        <taxon>Bacteria</taxon>
        <taxon>Bacillati</taxon>
        <taxon>Actinomycetota</taxon>
        <taxon>Actinomycetes</taxon>
        <taxon>Propionibacteriales</taxon>
        <taxon>Nocardioidaceae</taxon>
        <taxon>Nocardioides</taxon>
    </lineage>
</organism>
<sequence>MAQLRVAYGEAVARVPGAENEDLLILHNLGLLLSDPPDEEPASADPVPAPAASPKVLSSLSLAEEGLAAQRRGDLDEAIRCFTGVLDGGHLDADLEAEVMYWLGVAVKQQGDLESAARWFRRAAEAGSLEAAATLGLTMGQAMGQQVKPDEAIRWLTVAAEGGHVRAMAGLGALLRVRSFDLIERGALAAGGEAAAQGWAWIRKAAEAGEPTALSLVAEADANRREHERTAQSAAGPQRTTAPAKGACYIATAVYGSYDSEPVLTLRRFRDEHLARSATGRAFIRVYYTLSPHLARHFESAGAWNRAARRVLDALVRLLDARS</sequence>
<proteinExistence type="predicted"/>
<gene>
    <name evidence="1" type="ORF">EKO23_16325</name>
</gene>
<dbReference type="PANTHER" id="PTHR11102:SF160">
    <property type="entry name" value="ERAD-ASSOCIATED E3 UBIQUITIN-PROTEIN LIGASE COMPONENT HRD3"/>
    <property type="match status" value="1"/>
</dbReference>
<keyword evidence="2" id="KW-1185">Reference proteome</keyword>
<dbReference type="InterPro" id="IPR050767">
    <property type="entry name" value="Sel1_AlgK"/>
</dbReference>
<dbReference type="InterPro" id="IPR049886">
    <property type="entry name" value="CFI_box_CTERM_dom"/>
</dbReference>
<dbReference type="EMBL" id="SDKM01000025">
    <property type="protein sequence ID" value="RYP84226.1"/>
    <property type="molecule type" value="Genomic_DNA"/>
</dbReference>
<name>A0A4Q4ZAI8_9ACTN</name>
<dbReference type="InterPro" id="IPR011990">
    <property type="entry name" value="TPR-like_helical_dom_sf"/>
</dbReference>
<dbReference type="OrthoDB" id="904022at2"/>
<dbReference type="Pfam" id="PF13432">
    <property type="entry name" value="TPR_16"/>
    <property type="match status" value="1"/>
</dbReference>
<protein>
    <submittedName>
        <fullName evidence="1">Sel1 repeat family protein</fullName>
    </submittedName>
</protein>
<evidence type="ECO:0000313" key="1">
    <source>
        <dbReference type="EMBL" id="RYP84226.1"/>
    </source>
</evidence>
<dbReference type="SMART" id="SM00671">
    <property type="entry name" value="SEL1"/>
    <property type="match status" value="2"/>
</dbReference>
<accession>A0A4Q4ZAI8</accession>
<dbReference type="RefSeq" id="WP_134719188.1">
    <property type="nucleotide sequence ID" value="NZ_SDKM01000025.1"/>
</dbReference>
<comment type="caution">
    <text evidence="1">The sequence shown here is derived from an EMBL/GenBank/DDBJ whole genome shotgun (WGS) entry which is preliminary data.</text>
</comment>
<dbReference type="Proteomes" id="UP000295198">
    <property type="component" value="Unassembled WGS sequence"/>
</dbReference>
<dbReference type="InterPro" id="IPR006597">
    <property type="entry name" value="Sel1-like"/>
</dbReference>
<evidence type="ECO:0000313" key="2">
    <source>
        <dbReference type="Proteomes" id="UP000295198"/>
    </source>
</evidence>